<dbReference type="GO" id="GO:0005737">
    <property type="term" value="C:cytoplasm"/>
    <property type="evidence" value="ECO:0007669"/>
    <property type="project" value="UniProtKB-SubCell"/>
</dbReference>
<keyword evidence="3" id="KW-0963">Cytoplasm</keyword>
<organism evidence="6 7">
    <name type="scientific">Vanrija pseudolonga</name>
    <dbReference type="NCBI Taxonomy" id="143232"/>
    <lineage>
        <taxon>Eukaryota</taxon>
        <taxon>Fungi</taxon>
        <taxon>Dikarya</taxon>
        <taxon>Basidiomycota</taxon>
        <taxon>Agaricomycotina</taxon>
        <taxon>Tremellomycetes</taxon>
        <taxon>Trichosporonales</taxon>
        <taxon>Trichosporonaceae</taxon>
        <taxon>Vanrija</taxon>
    </lineage>
</organism>
<keyword evidence="4" id="KW-0677">Repeat</keyword>
<evidence type="ECO:0000256" key="1">
    <source>
        <dbReference type="ARBA" id="ARBA00004496"/>
    </source>
</evidence>
<dbReference type="InterPro" id="IPR016024">
    <property type="entry name" value="ARM-type_fold"/>
</dbReference>
<protein>
    <submittedName>
        <fullName evidence="6">Importin subunit beta-3</fullName>
    </submittedName>
</protein>
<evidence type="ECO:0000256" key="5">
    <source>
        <dbReference type="ARBA" id="ARBA00022927"/>
    </source>
</evidence>
<reference evidence="6" key="1">
    <citation type="submission" date="2023-10" db="EMBL/GenBank/DDBJ databases">
        <authorList>
            <person name="Noh H."/>
        </authorList>
    </citation>
    <scope>NUCLEOTIDE SEQUENCE</scope>
    <source>
        <strain evidence="6">DUCC4014</strain>
    </source>
</reference>
<evidence type="ECO:0000313" key="7">
    <source>
        <dbReference type="Proteomes" id="UP000827549"/>
    </source>
</evidence>
<accession>A0AAF0YHR3</accession>
<evidence type="ECO:0000256" key="2">
    <source>
        <dbReference type="ARBA" id="ARBA00022448"/>
    </source>
</evidence>
<dbReference type="RefSeq" id="XP_062629869.1">
    <property type="nucleotide sequence ID" value="XM_062773885.1"/>
</dbReference>
<dbReference type="InterPro" id="IPR011989">
    <property type="entry name" value="ARM-like"/>
</dbReference>
<sequence length="918" mass="101817">MSTEHLLGDVTIILDALIGVDNSPRQEAEARLGTLVVTSPAETLLLLAQVGALGVGGFQLDVGYSSMPRANPQQRLLSLILLRRLSFQEHTGLALNPADPHPTAAFDVIPEQIRSRIERVLGAGLEDEMDVRLRKGLGVCVGEWVKASNQRQRPFVSLPTVVLTLAASPHPFHRFTPFQLLDSFPGLLSDESLGEDTIPADKVAELLLGGINDPSVDVCIEALKATKGVLQYGMSAEERSKFGPALVEASFDTITRLPLNVLEHALEPMVDISASYPDLFGSSLLLWIPFLLMCISPPETLIDYHFSRYPTRELEWEEWCQMGNMAYEVLLALIMADPGSAVTWEDGLLIRDIIGSLIGRQIAAFNGDTCEDWLQQEDLDEEDETYPAYPEEMLERLSHIMKDDSVVKSVAHHTEKLLKRQEWQAQYCALMAIASISEGSVELMKSEVRSILELVSPTASATHPRVRYGFLFCIGQLCSNLQGLMQTEYTDAVLDVAHRLLDDPIPRVREAAAAALVHFFEAETLTTFESKLESTLSGLIMALQHGPLYVQEQALAAIATVATHAGKAYLPYYRKTMDLNLKVLASDHPASHQRLVGRSMRCAVLIGQAIGKEHFFKDAIPLCQALLKIQNQIVSPDDKRKAYVSEAWMIIAGVIGTDFAPFLQFILPPVLHAASYVPTRTANGTGLLDDEDEDYDKSNSDEMLEKEEAFSHLAVYVHEMRAAFAPWLSQTMNITVEAIAMNGSEGLLEAACYLVPGLLQVAKDAKIWIVDPSNLEALFRTIINAIPHQYDASGVGQLYQSIGDSLRVLELPLPPKNTAHLCRATLQWLGGLYERRLERAVEAQQESERGDYWLWEDAERYEEKAENEALVCMDQTFGRVVKHDQSVLASCTEVMLLTRRVKAAAYNWDEAPNANDVQ</sequence>
<dbReference type="AlphaFoldDB" id="A0AAF0YHR3"/>
<comment type="subcellular location">
    <subcellularLocation>
        <location evidence="1">Cytoplasm</location>
    </subcellularLocation>
</comment>
<proteinExistence type="predicted"/>
<dbReference type="SUPFAM" id="SSF48371">
    <property type="entry name" value="ARM repeat"/>
    <property type="match status" value="1"/>
</dbReference>
<evidence type="ECO:0000256" key="4">
    <source>
        <dbReference type="ARBA" id="ARBA00022737"/>
    </source>
</evidence>
<evidence type="ECO:0000256" key="3">
    <source>
        <dbReference type="ARBA" id="ARBA00022490"/>
    </source>
</evidence>
<dbReference type="GeneID" id="87810538"/>
<name>A0AAF0YHR3_9TREE</name>
<keyword evidence="5" id="KW-0653">Protein transport</keyword>
<dbReference type="InterPro" id="IPR040122">
    <property type="entry name" value="Importin_beta"/>
</dbReference>
<dbReference type="GO" id="GO:0006606">
    <property type="term" value="P:protein import into nucleus"/>
    <property type="evidence" value="ECO:0007669"/>
    <property type="project" value="InterPro"/>
</dbReference>
<evidence type="ECO:0000313" key="6">
    <source>
        <dbReference type="EMBL" id="WOO83843.1"/>
    </source>
</evidence>
<dbReference type="Gene3D" id="1.25.10.10">
    <property type="entry name" value="Leucine-rich Repeat Variant"/>
    <property type="match status" value="1"/>
</dbReference>
<dbReference type="EMBL" id="CP086718">
    <property type="protein sequence ID" value="WOO83843.1"/>
    <property type="molecule type" value="Genomic_DNA"/>
</dbReference>
<dbReference type="Proteomes" id="UP000827549">
    <property type="component" value="Chromosome 5"/>
</dbReference>
<dbReference type="PANTHER" id="PTHR10527">
    <property type="entry name" value="IMPORTIN BETA"/>
    <property type="match status" value="1"/>
</dbReference>
<keyword evidence="2" id="KW-0813">Transport</keyword>
<keyword evidence="7" id="KW-1185">Reference proteome</keyword>
<gene>
    <name evidence="6" type="primary">sal3</name>
    <name evidence="6" type="ORF">LOC62_05G007365</name>
</gene>